<reference evidence="1" key="2">
    <citation type="journal article" date="2015" name="Data Brief">
        <title>Shoot transcriptome of the giant reed, Arundo donax.</title>
        <authorList>
            <person name="Barrero R.A."/>
            <person name="Guerrero F.D."/>
            <person name="Moolhuijzen P."/>
            <person name="Goolsby J.A."/>
            <person name="Tidwell J."/>
            <person name="Bellgard S.E."/>
            <person name="Bellgard M.I."/>
        </authorList>
    </citation>
    <scope>NUCLEOTIDE SEQUENCE</scope>
    <source>
        <tissue evidence="1">Shoot tissue taken approximately 20 cm above the soil surface</tissue>
    </source>
</reference>
<organism evidence="1">
    <name type="scientific">Arundo donax</name>
    <name type="common">Giant reed</name>
    <name type="synonym">Donax arundinaceus</name>
    <dbReference type="NCBI Taxonomy" id="35708"/>
    <lineage>
        <taxon>Eukaryota</taxon>
        <taxon>Viridiplantae</taxon>
        <taxon>Streptophyta</taxon>
        <taxon>Embryophyta</taxon>
        <taxon>Tracheophyta</taxon>
        <taxon>Spermatophyta</taxon>
        <taxon>Magnoliopsida</taxon>
        <taxon>Liliopsida</taxon>
        <taxon>Poales</taxon>
        <taxon>Poaceae</taxon>
        <taxon>PACMAD clade</taxon>
        <taxon>Arundinoideae</taxon>
        <taxon>Arundineae</taxon>
        <taxon>Arundo</taxon>
    </lineage>
</organism>
<name>A0A0A8Y4L4_ARUDO</name>
<reference evidence="1" key="1">
    <citation type="submission" date="2014-09" db="EMBL/GenBank/DDBJ databases">
        <authorList>
            <person name="Magalhaes I.L.F."/>
            <person name="Oliveira U."/>
            <person name="Santos F.R."/>
            <person name="Vidigal T.H.D.A."/>
            <person name="Brescovit A.D."/>
            <person name="Santos A.J."/>
        </authorList>
    </citation>
    <scope>NUCLEOTIDE SEQUENCE</scope>
    <source>
        <tissue evidence="1">Shoot tissue taken approximately 20 cm above the soil surface</tissue>
    </source>
</reference>
<proteinExistence type="predicted"/>
<dbReference type="EMBL" id="GBRH01278963">
    <property type="protein sequence ID" value="JAD18932.1"/>
    <property type="molecule type" value="Transcribed_RNA"/>
</dbReference>
<accession>A0A0A8Y4L4</accession>
<dbReference type="AlphaFoldDB" id="A0A0A8Y4L4"/>
<evidence type="ECO:0000313" key="1">
    <source>
        <dbReference type="EMBL" id="JAD18932.1"/>
    </source>
</evidence>
<protein>
    <submittedName>
        <fullName evidence="1">Uncharacterized protein</fullName>
    </submittedName>
</protein>
<sequence>MAKINQGKIDLHEVSKQKDGMGLADHLKNTEDVGEDIAGITTGHVDNFTLHLPRKRM</sequence>